<feature type="region of interest" description="Disordered" evidence="1">
    <location>
        <begin position="1"/>
        <end position="29"/>
    </location>
</feature>
<evidence type="ECO:0000313" key="2">
    <source>
        <dbReference type="EMBL" id="KAH7260781.1"/>
    </source>
</evidence>
<dbReference type="OrthoDB" id="5098267at2759"/>
<protein>
    <submittedName>
        <fullName evidence="2">Uncharacterized protein</fullName>
    </submittedName>
</protein>
<feature type="region of interest" description="Disordered" evidence="1">
    <location>
        <begin position="96"/>
        <end position="135"/>
    </location>
</feature>
<feature type="compositionally biased region" description="Polar residues" evidence="1">
    <location>
        <begin position="96"/>
        <end position="120"/>
    </location>
</feature>
<gene>
    <name evidence="2" type="ORF">BKA55DRAFT_559750</name>
</gene>
<dbReference type="EMBL" id="JAGMUX010000004">
    <property type="protein sequence ID" value="KAH7260781.1"/>
    <property type="molecule type" value="Genomic_DNA"/>
</dbReference>
<sequence>MQGKSSLSSSSVSGHRGGVTEGSHLASLNDTEPQRLHNVNKNLWQQSFQSSMASAHGHSPTLNLSFSLHDYSLPTFNSGSLPQPLLAHVFPCQDTASHYSSASPPEPATTGTEFQSSPIQDATPAPVQSPRRCGSRHFSCPDCHTYTTDRKYNL</sequence>
<dbReference type="Proteomes" id="UP000720189">
    <property type="component" value="Unassembled WGS sequence"/>
</dbReference>
<reference evidence="2" key="1">
    <citation type="journal article" date="2021" name="Nat. Commun.">
        <title>Genetic determinants of endophytism in the Arabidopsis root mycobiome.</title>
        <authorList>
            <person name="Mesny F."/>
            <person name="Miyauchi S."/>
            <person name="Thiergart T."/>
            <person name="Pickel B."/>
            <person name="Atanasova L."/>
            <person name="Karlsson M."/>
            <person name="Huettel B."/>
            <person name="Barry K.W."/>
            <person name="Haridas S."/>
            <person name="Chen C."/>
            <person name="Bauer D."/>
            <person name="Andreopoulos W."/>
            <person name="Pangilinan J."/>
            <person name="LaButti K."/>
            <person name="Riley R."/>
            <person name="Lipzen A."/>
            <person name="Clum A."/>
            <person name="Drula E."/>
            <person name="Henrissat B."/>
            <person name="Kohler A."/>
            <person name="Grigoriev I.V."/>
            <person name="Martin F.M."/>
            <person name="Hacquard S."/>
        </authorList>
    </citation>
    <scope>NUCLEOTIDE SEQUENCE</scope>
    <source>
        <strain evidence="2">MPI-CAGE-AT-0023</strain>
    </source>
</reference>
<accession>A0A9P9HP51</accession>
<dbReference type="AlphaFoldDB" id="A0A9P9HP51"/>
<proteinExistence type="predicted"/>
<feature type="non-terminal residue" evidence="2">
    <location>
        <position position="1"/>
    </location>
</feature>
<keyword evidence="3" id="KW-1185">Reference proteome</keyword>
<feature type="compositionally biased region" description="Low complexity" evidence="1">
    <location>
        <begin position="1"/>
        <end position="13"/>
    </location>
</feature>
<name>A0A9P9HP51_FUSRE</name>
<dbReference type="GeneID" id="70221964"/>
<evidence type="ECO:0000256" key="1">
    <source>
        <dbReference type="SAM" id="MobiDB-lite"/>
    </source>
</evidence>
<evidence type="ECO:0000313" key="3">
    <source>
        <dbReference type="Proteomes" id="UP000720189"/>
    </source>
</evidence>
<comment type="caution">
    <text evidence="2">The sequence shown here is derived from an EMBL/GenBank/DDBJ whole genome shotgun (WGS) entry which is preliminary data.</text>
</comment>
<organism evidence="2 3">
    <name type="scientific">Fusarium redolens</name>
    <dbReference type="NCBI Taxonomy" id="48865"/>
    <lineage>
        <taxon>Eukaryota</taxon>
        <taxon>Fungi</taxon>
        <taxon>Dikarya</taxon>
        <taxon>Ascomycota</taxon>
        <taxon>Pezizomycotina</taxon>
        <taxon>Sordariomycetes</taxon>
        <taxon>Hypocreomycetidae</taxon>
        <taxon>Hypocreales</taxon>
        <taxon>Nectriaceae</taxon>
        <taxon>Fusarium</taxon>
        <taxon>Fusarium redolens species complex</taxon>
    </lineage>
</organism>
<dbReference type="RefSeq" id="XP_046052658.1">
    <property type="nucleotide sequence ID" value="XM_046192010.1"/>
</dbReference>